<dbReference type="EMBL" id="GBXM01094025">
    <property type="protein sequence ID" value="JAH14552.1"/>
    <property type="molecule type" value="Transcribed_RNA"/>
</dbReference>
<reference evidence="1" key="2">
    <citation type="journal article" date="2015" name="Fish Shellfish Immunol.">
        <title>Early steps in the European eel (Anguilla anguilla)-Vibrio vulnificus interaction in the gills: Role of the RtxA13 toxin.</title>
        <authorList>
            <person name="Callol A."/>
            <person name="Pajuelo D."/>
            <person name="Ebbesson L."/>
            <person name="Teles M."/>
            <person name="MacKenzie S."/>
            <person name="Amaro C."/>
        </authorList>
    </citation>
    <scope>NUCLEOTIDE SEQUENCE</scope>
</reference>
<dbReference type="AlphaFoldDB" id="A0A0E9QDG5"/>
<protein>
    <submittedName>
        <fullName evidence="1">Uncharacterized protein</fullName>
    </submittedName>
</protein>
<name>A0A0E9QDG5_ANGAN</name>
<sequence>MININWTTESESCVKH</sequence>
<evidence type="ECO:0000313" key="1">
    <source>
        <dbReference type="EMBL" id="JAH14552.1"/>
    </source>
</evidence>
<accession>A0A0E9QDG5</accession>
<organism evidence="1">
    <name type="scientific">Anguilla anguilla</name>
    <name type="common">European freshwater eel</name>
    <name type="synonym">Muraena anguilla</name>
    <dbReference type="NCBI Taxonomy" id="7936"/>
    <lineage>
        <taxon>Eukaryota</taxon>
        <taxon>Metazoa</taxon>
        <taxon>Chordata</taxon>
        <taxon>Craniata</taxon>
        <taxon>Vertebrata</taxon>
        <taxon>Euteleostomi</taxon>
        <taxon>Actinopterygii</taxon>
        <taxon>Neopterygii</taxon>
        <taxon>Teleostei</taxon>
        <taxon>Anguilliformes</taxon>
        <taxon>Anguillidae</taxon>
        <taxon>Anguilla</taxon>
    </lineage>
</organism>
<reference evidence="1" key="1">
    <citation type="submission" date="2014-11" db="EMBL/GenBank/DDBJ databases">
        <authorList>
            <person name="Amaro Gonzalez C."/>
        </authorList>
    </citation>
    <scope>NUCLEOTIDE SEQUENCE</scope>
</reference>
<proteinExistence type="predicted"/>